<evidence type="ECO:0000256" key="11">
    <source>
        <dbReference type="ARBA" id="ARBA00023242"/>
    </source>
</evidence>
<evidence type="ECO:0000259" key="14">
    <source>
        <dbReference type="PROSITE" id="PS50199"/>
    </source>
</evidence>
<dbReference type="GO" id="GO:0016020">
    <property type="term" value="C:membrane"/>
    <property type="evidence" value="ECO:0007669"/>
    <property type="project" value="UniProtKB-SubCell"/>
</dbReference>
<dbReference type="InterPro" id="IPR001876">
    <property type="entry name" value="Znf_RanBP2"/>
</dbReference>
<reference evidence="16" key="1">
    <citation type="journal article" date="2024" name="IScience">
        <title>Strigolactones Initiate the Formation of Haustorium-like Structures in Castilleja.</title>
        <authorList>
            <person name="Buerger M."/>
            <person name="Peterson D."/>
            <person name="Chory J."/>
        </authorList>
    </citation>
    <scope>NUCLEOTIDE SEQUENCE [LARGE SCALE GENOMIC DNA]</scope>
</reference>
<dbReference type="SUPFAM" id="SSF53822">
    <property type="entry name" value="Periplasmic binding protein-like I"/>
    <property type="match status" value="1"/>
</dbReference>
<keyword evidence="16" id="KW-1185">Reference proteome</keyword>
<dbReference type="Pfam" id="PF00641">
    <property type="entry name" value="Zn_ribbon_RanBP"/>
    <property type="match status" value="1"/>
</dbReference>
<evidence type="ECO:0000256" key="12">
    <source>
        <dbReference type="PROSITE-ProRule" id="PRU00322"/>
    </source>
</evidence>
<evidence type="ECO:0000256" key="9">
    <source>
        <dbReference type="ARBA" id="ARBA00022989"/>
    </source>
</evidence>
<keyword evidence="11" id="KW-0539">Nucleus</keyword>
<keyword evidence="5" id="KW-0677">Repeat</keyword>
<evidence type="ECO:0000256" key="8">
    <source>
        <dbReference type="ARBA" id="ARBA00022884"/>
    </source>
</evidence>
<keyword evidence="6 12" id="KW-0863">Zinc-finger</keyword>
<dbReference type="GO" id="GO:0003723">
    <property type="term" value="F:RNA binding"/>
    <property type="evidence" value="ECO:0007669"/>
    <property type="project" value="UniProtKB-KW"/>
</dbReference>
<dbReference type="PROSITE" id="PS01358">
    <property type="entry name" value="ZF_RANBP2_1"/>
    <property type="match status" value="1"/>
</dbReference>
<keyword evidence="4" id="KW-0479">Metal-binding</keyword>
<dbReference type="PANTHER" id="PTHR12999:SF17">
    <property type="entry name" value="ZINC FINGER RAN-BINDING DOMAIN-CONTAINING PROTEIN 2"/>
    <property type="match status" value="1"/>
</dbReference>
<dbReference type="SUPFAM" id="SSF90209">
    <property type="entry name" value="Ran binding protein zinc finger-like"/>
    <property type="match status" value="1"/>
</dbReference>
<feature type="domain" description="RanBP2-type" evidence="14">
    <location>
        <begin position="300"/>
        <end position="329"/>
    </location>
</feature>
<evidence type="ECO:0000256" key="1">
    <source>
        <dbReference type="ARBA" id="ARBA00004123"/>
    </source>
</evidence>
<dbReference type="EMBL" id="JAVIJP010000013">
    <property type="protein sequence ID" value="KAL3646320.1"/>
    <property type="molecule type" value="Genomic_DNA"/>
</dbReference>
<proteinExistence type="predicted"/>
<keyword evidence="10" id="KW-0472">Membrane</keyword>
<feature type="region of interest" description="Disordered" evidence="13">
    <location>
        <begin position="262"/>
        <end position="281"/>
    </location>
</feature>
<evidence type="ECO:0000256" key="7">
    <source>
        <dbReference type="ARBA" id="ARBA00022833"/>
    </source>
</evidence>
<evidence type="ECO:0000256" key="2">
    <source>
        <dbReference type="ARBA" id="ARBA00004370"/>
    </source>
</evidence>
<dbReference type="InterPro" id="IPR028082">
    <property type="entry name" value="Peripla_BP_I"/>
</dbReference>
<keyword evidence="9" id="KW-1133">Transmembrane helix</keyword>
<comment type="caution">
    <text evidence="15">The sequence shown here is derived from an EMBL/GenBank/DDBJ whole genome shotgun (WGS) entry which is preliminary data.</text>
</comment>
<organism evidence="15 16">
    <name type="scientific">Castilleja foliolosa</name>
    <dbReference type="NCBI Taxonomy" id="1961234"/>
    <lineage>
        <taxon>Eukaryota</taxon>
        <taxon>Viridiplantae</taxon>
        <taxon>Streptophyta</taxon>
        <taxon>Embryophyta</taxon>
        <taxon>Tracheophyta</taxon>
        <taxon>Spermatophyta</taxon>
        <taxon>Magnoliopsida</taxon>
        <taxon>eudicotyledons</taxon>
        <taxon>Gunneridae</taxon>
        <taxon>Pentapetalae</taxon>
        <taxon>asterids</taxon>
        <taxon>lamiids</taxon>
        <taxon>Lamiales</taxon>
        <taxon>Orobanchaceae</taxon>
        <taxon>Pedicularideae</taxon>
        <taxon>Castillejinae</taxon>
        <taxon>Castilleja</taxon>
    </lineage>
</organism>
<dbReference type="AlphaFoldDB" id="A0ABD3DVN8"/>
<keyword evidence="7" id="KW-0862">Zinc</keyword>
<dbReference type="SMART" id="SM00547">
    <property type="entry name" value="ZnF_RBZ"/>
    <property type="match status" value="2"/>
</dbReference>
<gene>
    <name evidence="15" type="ORF">CASFOL_011500</name>
</gene>
<feature type="compositionally biased region" description="Gly residues" evidence="13">
    <location>
        <begin position="262"/>
        <end position="279"/>
    </location>
</feature>
<evidence type="ECO:0000256" key="13">
    <source>
        <dbReference type="SAM" id="MobiDB-lite"/>
    </source>
</evidence>
<evidence type="ECO:0000256" key="5">
    <source>
        <dbReference type="ARBA" id="ARBA00022737"/>
    </source>
</evidence>
<evidence type="ECO:0000256" key="3">
    <source>
        <dbReference type="ARBA" id="ARBA00022692"/>
    </source>
</evidence>
<dbReference type="InterPro" id="IPR036443">
    <property type="entry name" value="Znf_RanBP2_sf"/>
</dbReference>
<keyword evidence="8" id="KW-0694">RNA-binding</keyword>
<evidence type="ECO:0000313" key="16">
    <source>
        <dbReference type="Proteomes" id="UP001632038"/>
    </source>
</evidence>
<dbReference type="Gene3D" id="3.40.50.2300">
    <property type="match status" value="1"/>
</dbReference>
<evidence type="ECO:0000256" key="6">
    <source>
        <dbReference type="ARBA" id="ARBA00022771"/>
    </source>
</evidence>
<dbReference type="PROSITE" id="PS50199">
    <property type="entry name" value="ZF_RANBP2_2"/>
    <property type="match status" value="1"/>
</dbReference>
<evidence type="ECO:0000256" key="4">
    <source>
        <dbReference type="ARBA" id="ARBA00022723"/>
    </source>
</evidence>
<dbReference type="Pfam" id="PF01094">
    <property type="entry name" value="ANF_receptor"/>
    <property type="match status" value="1"/>
</dbReference>
<keyword evidence="3" id="KW-0812">Transmembrane</keyword>
<sequence>MSLGLTEEEAKNSAFVQRHQRKAHTGNSIIGRSVGPAILAAVEDVNSDDTILKNTKINLISRDTNCSGFLGTVQAMQLTGYDIIATLGPQSSGISHVISYLENELQVPLLSFATDPTLSSLQHPYFLRVITNDYFQMQAIADLVEYFAWRDVVAVFVDDDYGRNGISVLGDALARKRAKISYKAGFTPGGPVSDIDVLLRKERVPLVMISLAKNRWESMATRRRFDVFEYKVCDVIIVCGNVNFAFRGVCNRCGTACPAGAGGGAGGGGRGRGRGGLDSGGPTRAVAGAGAGAAGGGLFGPNDWSCPMCGNINWAKRLKCNICNTNKPGTSEGGVRVLSMEEPYSSDDIDDVRKRWAECFLEVI</sequence>
<dbReference type="FunFam" id="4.10.1060.10:FF:000004">
    <property type="entry name" value="Zinc finger Ran-binding domain-containing protein 2"/>
    <property type="match status" value="1"/>
</dbReference>
<comment type="subcellular location">
    <subcellularLocation>
        <location evidence="2">Membrane</location>
    </subcellularLocation>
    <subcellularLocation>
        <location evidence="1">Nucleus</location>
    </subcellularLocation>
</comment>
<dbReference type="InterPro" id="IPR001828">
    <property type="entry name" value="ANF_lig-bd_rcpt"/>
</dbReference>
<protein>
    <recommendedName>
        <fullName evidence="14">RanBP2-type domain-containing protein</fullName>
    </recommendedName>
</protein>
<evidence type="ECO:0000256" key="10">
    <source>
        <dbReference type="ARBA" id="ARBA00023136"/>
    </source>
</evidence>
<accession>A0ABD3DVN8</accession>
<evidence type="ECO:0000313" key="15">
    <source>
        <dbReference type="EMBL" id="KAL3646320.1"/>
    </source>
</evidence>
<dbReference type="GO" id="GO:0008270">
    <property type="term" value="F:zinc ion binding"/>
    <property type="evidence" value="ECO:0007669"/>
    <property type="project" value="UniProtKB-KW"/>
</dbReference>
<dbReference type="PANTHER" id="PTHR12999">
    <property type="entry name" value="ZINC FINGER RAN-BINDING DOMAIN-CONTAINING PROTEIN 2 ZRANB2-RELATED"/>
    <property type="match status" value="1"/>
</dbReference>
<name>A0ABD3DVN8_9LAMI</name>
<dbReference type="Gene3D" id="4.10.1060.10">
    <property type="entry name" value="Zinc finger, RanBP2-type"/>
    <property type="match status" value="2"/>
</dbReference>
<dbReference type="GO" id="GO:0005634">
    <property type="term" value="C:nucleus"/>
    <property type="evidence" value="ECO:0007669"/>
    <property type="project" value="UniProtKB-SubCell"/>
</dbReference>
<dbReference type="Proteomes" id="UP001632038">
    <property type="component" value="Unassembled WGS sequence"/>
</dbReference>